<proteinExistence type="predicted"/>
<name>A0A0D3JU62_EMIH1</name>
<dbReference type="GO" id="GO:0051453">
    <property type="term" value="P:regulation of intracellular pH"/>
    <property type="evidence" value="ECO:0007669"/>
    <property type="project" value="TreeGrafter"/>
</dbReference>
<reference evidence="13" key="1">
    <citation type="journal article" date="2013" name="Nature">
        <title>Pan genome of the phytoplankton Emiliania underpins its global distribution.</title>
        <authorList>
            <person name="Read B.A."/>
            <person name="Kegel J."/>
            <person name="Klute M.J."/>
            <person name="Kuo A."/>
            <person name="Lefebvre S.C."/>
            <person name="Maumus F."/>
            <person name="Mayer C."/>
            <person name="Miller J."/>
            <person name="Monier A."/>
            <person name="Salamov A."/>
            <person name="Young J."/>
            <person name="Aguilar M."/>
            <person name="Claverie J.M."/>
            <person name="Frickenhaus S."/>
            <person name="Gonzalez K."/>
            <person name="Herman E.K."/>
            <person name="Lin Y.C."/>
            <person name="Napier J."/>
            <person name="Ogata H."/>
            <person name="Sarno A.F."/>
            <person name="Shmutz J."/>
            <person name="Schroeder D."/>
            <person name="de Vargas C."/>
            <person name="Verret F."/>
            <person name="von Dassow P."/>
            <person name="Valentin K."/>
            <person name="Van de Peer Y."/>
            <person name="Wheeler G."/>
            <person name="Dacks J.B."/>
            <person name="Delwiche C.F."/>
            <person name="Dyhrman S.T."/>
            <person name="Glockner G."/>
            <person name="John U."/>
            <person name="Richards T."/>
            <person name="Worden A.Z."/>
            <person name="Zhang X."/>
            <person name="Grigoriev I.V."/>
            <person name="Allen A.E."/>
            <person name="Bidle K."/>
            <person name="Borodovsky M."/>
            <person name="Bowler C."/>
            <person name="Brownlee C."/>
            <person name="Cock J.M."/>
            <person name="Elias M."/>
            <person name="Gladyshev V.N."/>
            <person name="Groth M."/>
            <person name="Guda C."/>
            <person name="Hadaegh A."/>
            <person name="Iglesias-Rodriguez M.D."/>
            <person name="Jenkins J."/>
            <person name="Jones B.M."/>
            <person name="Lawson T."/>
            <person name="Leese F."/>
            <person name="Lindquist E."/>
            <person name="Lobanov A."/>
            <person name="Lomsadze A."/>
            <person name="Malik S.B."/>
            <person name="Marsh M.E."/>
            <person name="Mackinder L."/>
            <person name="Mock T."/>
            <person name="Mueller-Roeber B."/>
            <person name="Pagarete A."/>
            <person name="Parker M."/>
            <person name="Probert I."/>
            <person name="Quesneville H."/>
            <person name="Raines C."/>
            <person name="Rensing S.A."/>
            <person name="Riano-Pachon D.M."/>
            <person name="Richier S."/>
            <person name="Rokitta S."/>
            <person name="Shiraiwa Y."/>
            <person name="Soanes D.M."/>
            <person name="van der Giezen M."/>
            <person name="Wahlund T.M."/>
            <person name="Williams B."/>
            <person name="Wilson W."/>
            <person name="Wolfe G."/>
            <person name="Wurch L.L."/>
        </authorList>
    </citation>
    <scope>NUCLEOTIDE SEQUENCE</scope>
</reference>
<evidence type="ECO:0000256" key="6">
    <source>
        <dbReference type="ARBA" id="ARBA00023065"/>
    </source>
</evidence>
<feature type="compositionally biased region" description="Polar residues" evidence="9">
    <location>
        <begin position="498"/>
        <end position="511"/>
    </location>
</feature>
<feature type="compositionally biased region" description="Gly residues" evidence="9">
    <location>
        <begin position="480"/>
        <end position="495"/>
    </location>
</feature>
<feature type="transmembrane region" description="Helical" evidence="10">
    <location>
        <begin position="343"/>
        <end position="365"/>
    </location>
</feature>
<dbReference type="Gene3D" id="6.10.140.1330">
    <property type="match status" value="1"/>
</dbReference>
<keyword evidence="13" id="KW-1185">Reference proteome</keyword>
<evidence type="ECO:0000256" key="1">
    <source>
        <dbReference type="ARBA" id="ARBA00004141"/>
    </source>
</evidence>
<keyword evidence="7 10" id="KW-0472">Membrane</keyword>
<dbReference type="InterPro" id="IPR006153">
    <property type="entry name" value="Cation/H_exchanger_TM"/>
</dbReference>
<sequence length="568" mass="58750">MTPPPLYPPPPIVPPLPPSHPPSPPGPEATALDISLIVAVLLAALLLQQALKSTRIASQVVTGSGLCMLLGAGVNLLLFFFSQQSADLLPVAGQLSLDTEASGSLAHDVIYFGLLPPIIFEAGFHMRKRTFFANFFTIAGYAVGGTLIALLTTGSLVYLLSSASATSTRFTLAQAMVFGSLISSTDPVATLGILKHVRAAPLLHDLIFGESALNDALSIVLFNVFFAYTKSPLADQSDAGVARAIGWVLTDVLRALAGSVSLGLALALACAYLTRRLKALHGTPRAASHALELALLLGFALLAFTFSERCGVSGVMALFFCAVAMRHYTYYNLSKVAQHSASVLFTTLSEVSEASLAVLLGVAAVDYFCVELSAAAGFTAAGFTAAGLQADDAPPAHTHGGIIQTFSIWDLPLLALGVPILLLARALNVFSISALANLGRPPHLRISLRMQAGAADAPGSLRSEPLLAAPLADVEVGSGAASGGIGPPGGEGGGSPALTQPLQLGRSSTAKVQREARAPSAVHRAWRRLDQDVMKPLFGGRPDRGGGEVEEGEEAEEGPGRGPGYGSG</sequence>
<evidence type="ECO:0000256" key="2">
    <source>
        <dbReference type="ARBA" id="ARBA00022448"/>
    </source>
</evidence>
<dbReference type="GO" id="GO:0015385">
    <property type="term" value="F:sodium:proton antiporter activity"/>
    <property type="evidence" value="ECO:0007669"/>
    <property type="project" value="InterPro"/>
</dbReference>
<dbReference type="RefSeq" id="XP_005779476.1">
    <property type="nucleotide sequence ID" value="XM_005779419.1"/>
</dbReference>
<feature type="transmembrane region" description="Helical" evidence="10">
    <location>
        <begin position="132"/>
        <end position="160"/>
    </location>
</feature>
<feature type="region of interest" description="Disordered" evidence="9">
    <location>
        <begin position="479"/>
        <end position="568"/>
    </location>
</feature>
<protein>
    <recommendedName>
        <fullName evidence="11">Cation/H+ exchanger transmembrane domain-containing protein</fullName>
    </recommendedName>
</protein>
<dbReference type="GO" id="GO:0015386">
    <property type="term" value="F:potassium:proton antiporter activity"/>
    <property type="evidence" value="ECO:0007669"/>
    <property type="project" value="TreeGrafter"/>
</dbReference>
<feature type="transmembrane region" description="Helical" evidence="10">
    <location>
        <begin position="255"/>
        <end position="274"/>
    </location>
</feature>
<keyword evidence="4 10" id="KW-1133">Transmembrane helix</keyword>
<keyword evidence="8" id="KW-0739">Sodium transport</keyword>
<keyword evidence="6" id="KW-0406">Ion transport</keyword>
<keyword evidence="2" id="KW-0813">Transport</keyword>
<dbReference type="Proteomes" id="UP000013827">
    <property type="component" value="Unassembled WGS sequence"/>
</dbReference>
<organism evidence="12 13">
    <name type="scientific">Emiliania huxleyi (strain CCMP1516)</name>
    <dbReference type="NCBI Taxonomy" id="280463"/>
    <lineage>
        <taxon>Eukaryota</taxon>
        <taxon>Haptista</taxon>
        <taxon>Haptophyta</taxon>
        <taxon>Prymnesiophyceae</taxon>
        <taxon>Isochrysidales</taxon>
        <taxon>Noelaerhabdaceae</taxon>
        <taxon>Emiliania</taxon>
    </lineage>
</organism>
<feature type="transmembrane region" description="Helical" evidence="10">
    <location>
        <begin position="172"/>
        <end position="194"/>
    </location>
</feature>
<dbReference type="PANTHER" id="PTHR10110">
    <property type="entry name" value="SODIUM/HYDROGEN EXCHANGER"/>
    <property type="match status" value="1"/>
</dbReference>
<evidence type="ECO:0000313" key="13">
    <source>
        <dbReference type="Proteomes" id="UP000013827"/>
    </source>
</evidence>
<evidence type="ECO:0000256" key="3">
    <source>
        <dbReference type="ARBA" id="ARBA00022692"/>
    </source>
</evidence>
<dbReference type="GO" id="GO:0005886">
    <property type="term" value="C:plasma membrane"/>
    <property type="evidence" value="ECO:0007669"/>
    <property type="project" value="TreeGrafter"/>
</dbReference>
<keyword evidence="3 10" id="KW-0812">Transmembrane</keyword>
<evidence type="ECO:0000256" key="5">
    <source>
        <dbReference type="ARBA" id="ARBA00023053"/>
    </source>
</evidence>
<feature type="transmembrane region" description="Helical" evidence="10">
    <location>
        <begin position="60"/>
        <end position="81"/>
    </location>
</feature>
<feature type="region of interest" description="Disordered" evidence="9">
    <location>
        <begin position="1"/>
        <end position="27"/>
    </location>
</feature>
<dbReference type="PaxDb" id="2903-EOD27047"/>
<feature type="compositionally biased region" description="Acidic residues" evidence="9">
    <location>
        <begin position="548"/>
        <end position="557"/>
    </location>
</feature>
<dbReference type="InterPro" id="IPR004709">
    <property type="entry name" value="NaH_exchanger"/>
</dbReference>
<dbReference type="HOGENOM" id="CLU_005912_11_3_1"/>
<dbReference type="InterPro" id="IPR018422">
    <property type="entry name" value="Cation/H_exchanger_CPA1"/>
</dbReference>
<feature type="domain" description="Cation/H+ exchanger transmembrane" evidence="11">
    <location>
        <begin position="107"/>
        <end position="447"/>
    </location>
</feature>
<accession>A0A0D3JU62</accession>
<evidence type="ECO:0000256" key="7">
    <source>
        <dbReference type="ARBA" id="ARBA00023136"/>
    </source>
</evidence>
<feature type="transmembrane region" description="Helical" evidence="10">
    <location>
        <begin position="413"/>
        <end position="439"/>
    </location>
</feature>
<evidence type="ECO:0000313" key="12">
    <source>
        <dbReference type="EnsemblProtists" id="EOD27047"/>
    </source>
</evidence>
<feature type="transmembrane region" description="Helical" evidence="10">
    <location>
        <begin position="206"/>
        <end position="228"/>
    </location>
</feature>
<evidence type="ECO:0000256" key="10">
    <source>
        <dbReference type="SAM" id="Phobius"/>
    </source>
</evidence>
<feature type="transmembrane region" description="Helical" evidence="10">
    <location>
        <begin position="29"/>
        <end position="48"/>
    </location>
</feature>
<dbReference type="EnsemblProtists" id="EOD27047">
    <property type="protein sequence ID" value="EOD27047"/>
    <property type="gene ID" value="EMIHUDRAFT_457238"/>
</dbReference>
<feature type="transmembrane region" description="Helical" evidence="10">
    <location>
        <begin position="312"/>
        <end position="331"/>
    </location>
</feature>
<evidence type="ECO:0000256" key="4">
    <source>
        <dbReference type="ARBA" id="ARBA00022989"/>
    </source>
</evidence>
<comment type="subcellular location">
    <subcellularLocation>
        <location evidence="1">Membrane</location>
        <topology evidence="1">Multi-pass membrane protein</topology>
    </subcellularLocation>
</comment>
<dbReference type="AlphaFoldDB" id="A0A0D3JU62"/>
<evidence type="ECO:0000256" key="8">
    <source>
        <dbReference type="ARBA" id="ARBA00023201"/>
    </source>
</evidence>
<dbReference type="eggNOG" id="KOG1965">
    <property type="taxonomic scope" value="Eukaryota"/>
</dbReference>
<keyword evidence="5" id="KW-0915">Sodium</keyword>
<reference evidence="12" key="2">
    <citation type="submission" date="2024-10" db="UniProtKB">
        <authorList>
            <consortium name="EnsemblProtists"/>
        </authorList>
    </citation>
    <scope>IDENTIFICATION</scope>
</reference>
<dbReference type="PRINTS" id="PR01084">
    <property type="entry name" value="NAHEXCHNGR"/>
</dbReference>
<dbReference type="GeneID" id="17272592"/>
<dbReference type="GO" id="GO:0098719">
    <property type="term" value="P:sodium ion import across plasma membrane"/>
    <property type="evidence" value="ECO:0007669"/>
    <property type="project" value="TreeGrafter"/>
</dbReference>
<dbReference type="PANTHER" id="PTHR10110:SF187">
    <property type="entry name" value="SODIUM_HYDROGEN EXCHANGER"/>
    <property type="match status" value="1"/>
</dbReference>
<feature type="transmembrane region" description="Helical" evidence="10">
    <location>
        <begin position="286"/>
        <end position="306"/>
    </location>
</feature>
<dbReference type="Pfam" id="PF00999">
    <property type="entry name" value="Na_H_Exchanger"/>
    <property type="match status" value="1"/>
</dbReference>
<dbReference type="KEGG" id="ehx:EMIHUDRAFT_457238"/>
<feature type="transmembrane region" description="Helical" evidence="10">
    <location>
        <begin position="101"/>
        <end position="120"/>
    </location>
</feature>
<evidence type="ECO:0000259" key="11">
    <source>
        <dbReference type="Pfam" id="PF00999"/>
    </source>
</evidence>
<evidence type="ECO:0000256" key="9">
    <source>
        <dbReference type="SAM" id="MobiDB-lite"/>
    </source>
</evidence>